<proteinExistence type="inferred from homology"/>
<dbReference type="CDD" id="cd07067">
    <property type="entry name" value="HP_PGM_like"/>
    <property type="match status" value="1"/>
</dbReference>
<comment type="catalytic activity">
    <reaction evidence="5 9">
        <text>(2R)-2-phosphoglycerate = (2R)-3-phosphoglycerate</text>
        <dbReference type="Rhea" id="RHEA:15901"/>
        <dbReference type="ChEBI" id="CHEBI:58272"/>
        <dbReference type="ChEBI" id="CHEBI:58289"/>
        <dbReference type="EC" id="5.4.2.11"/>
    </reaction>
</comment>
<keyword evidence="2 5" id="KW-0312">Gluconeogenesis</keyword>
<dbReference type="EC" id="5.4.2.11" evidence="5 9"/>
<keyword evidence="3 5" id="KW-0324">Glycolysis</keyword>
<dbReference type="EMBL" id="FWZX01000004">
    <property type="protein sequence ID" value="SMF08149.1"/>
    <property type="molecule type" value="Genomic_DNA"/>
</dbReference>
<evidence type="ECO:0000256" key="1">
    <source>
        <dbReference type="ARBA" id="ARBA00006717"/>
    </source>
</evidence>
<dbReference type="InterPro" id="IPR001345">
    <property type="entry name" value="PG/BPGM_mutase_AS"/>
</dbReference>
<evidence type="ECO:0000256" key="3">
    <source>
        <dbReference type="ARBA" id="ARBA00023152"/>
    </source>
</evidence>
<comment type="pathway">
    <text evidence="5 9">Carbohydrate degradation; glycolysis; pyruvate from D-glyceraldehyde 3-phosphate: step 3/5.</text>
</comment>
<dbReference type="GO" id="GO:0004619">
    <property type="term" value="F:phosphoglycerate mutase activity"/>
    <property type="evidence" value="ECO:0007669"/>
    <property type="project" value="UniProtKB-UniRule"/>
</dbReference>
<feature type="binding site" evidence="5 7">
    <location>
        <position position="58"/>
    </location>
    <ligand>
        <name>substrate</name>
    </ligand>
</feature>
<keyword evidence="11" id="KW-1185">Reference proteome</keyword>
<dbReference type="InterPro" id="IPR005952">
    <property type="entry name" value="Phosphogly_mut1"/>
</dbReference>
<sequence>MNALLLLRHGQSDWNAQNRFTGFVDVDLTEAGEAEARKGGRALRGMPIDRLYASTLKRAYRTVELAMDACGDNEKLRDAEGHWIITRHDDLRERDYGDLAGLNKAETAERYGKEQVHIWRRSYDVAPPGGESLADVVARVGPYYEREILPKLRAGETVLVGAHGNTVRALLVVLGMNTPDDISGVEIPTGVPMLFELKDGRPTAYRFLDGEAAAE</sequence>
<evidence type="ECO:0000256" key="5">
    <source>
        <dbReference type="HAMAP-Rule" id="MF_01039"/>
    </source>
</evidence>
<dbReference type="GO" id="GO:0006096">
    <property type="term" value="P:glycolytic process"/>
    <property type="evidence" value="ECO:0007669"/>
    <property type="project" value="UniProtKB-UniRule"/>
</dbReference>
<dbReference type="InterPro" id="IPR029033">
    <property type="entry name" value="His_PPase_superfam"/>
</dbReference>
<dbReference type="PANTHER" id="PTHR11931">
    <property type="entry name" value="PHOSPHOGLYCERATE MUTASE"/>
    <property type="match status" value="1"/>
</dbReference>
<dbReference type="Gene3D" id="3.40.50.1240">
    <property type="entry name" value="Phosphoglycerate mutase-like"/>
    <property type="match status" value="1"/>
</dbReference>
<accession>A0A1Y6BFF5</accession>
<feature type="active site" description="Proton donor/acceptor" evidence="5 6">
    <location>
        <position position="93"/>
    </location>
</feature>
<dbReference type="PIRSF" id="PIRSF000709">
    <property type="entry name" value="6PFK_2-Ptase"/>
    <property type="match status" value="1"/>
</dbReference>
<dbReference type="HAMAP" id="MF_01039">
    <property type="entry name" value="PGAM_GpmA"/>
    <property type="match status" value="1"/>
</dbReference>
<dbReference type="SMART" id="SM00855">
    <property type="entry name" value="PGAM"/>
    <property type="match status" value="1"/>
</dbReference>
<feature type="site" description="Transition state stabilizer" evidence="5 8">
    <location>
        <position position="163"/>
    </location>
</feature>
<dbReference type="GO" id="GO:0006094">
    <property type="term" value="P:gluconeogenesis"/>
    <property type="evidence" value="ECO:0007669"/>
    <property type="project" value="UniProtKB-UniRule"/>
</dbReference>
<feature type="binding site" evidence="5 7">
    <location>
        <begin position="93"/>
        <end position="96"/>
    </location>
    <ligand>
        <name>substrate</name>
    </ligand>
</feature>
<dbReference type="PROSITE" id="PS00175">
    <property type="entry name" value="PG_MUTASE"/>
    <property type="match status" value="1"/>
</dbReference>
<evidence type="ECO:0000256" key="6">
    <source>
        <dbReference type="PIRSR" id="PIRSR613078-1"/>
    </source>
</evidence>
<evidence type="ECO:0000256" key="7">
    <source>
        <dbReference type="PIRSR" id="PIRSR613078-2"/>
    </source>
</evidence>
<feature type="binding site" evidence="5 7">
    <location>
        <begin position="8"/>
        <end position="15"/>
    </location>
    <ligand>
        <name>substrate</name>
    </ligand>
</feature>
<feature type="binding site" evidence="5 7">
    <location>
        <begin position="120"/>
        <end position="121"/>
    </location>
    <ligand>
        <name>substrate</name>
    </ligand>
</feature>
<feature type="active site" description="Tele-phosphohistidine intermediate" evidence="5 6">
    <location>
        <position position="9"/>
    </location>
</feature>
<name>A0A1Y6BFF5_9PROT</name>
<evidence type="ECO:0000256" key="2">
    <source>
        <dbReference type="ARBA" id="ARBA00022432"/>
    </source>
</evidence>
<dbReference type="Pfam" id="PF00300">
    <property type="entry name" value="His_Phos_1"/>
    <property type="match status" value="1"/>
</dbReference>
<evidence type="ECO:0000313" key="10">
    <source>
        <dbReference type="EMBL" id="SMF08149.1"/>
    </source>
</evidence>
<dbReference type="STRING" id="560819.SAMN05428998_104118"/>
<dbReference type="InterPro" id="IPR013078">
    <property type="entry name" value="His_Pase_superF_clade-1"/>
</dbReference>
<gene>
    <name evidence="5" type="primary">gpmA</name>
    <name evidence="10" type="ORF">SAMN05428998_104118</name>
</gene>
<feature type="binding site" evidence="5 7">
    <location>
        <position position="104"/>
    </location>
    <ligand>
        <name>substrate</name>
    </ligand>
</feature>
<comment type="subunit">
    <text evidence="5">Homodimer.</text>
</comment>
<dbReference type="AlphaFoldDB" id="A0A1Y6BFF5"/>
<evidence type="ECO:0000313" key="11">
    <source>
        <dbReference type="Proteomes" id="UP000192917"/>
    </source>
</evidence>
<dbReference type="UniPathway" id="UPA00109">
    <property type="reaction ID" value="UER00186"/>
</dbReference>
<evidence type="ECO:0000256" key="4">
    <source>
        <dbReference type="ARBA" id="ARBA00023235"/>
    </source>
</evidence>
<evidence type="ECO:0000256" key="9">
    <source>
        <dbReference type="RuleBase" id="RU004512"/>
    </source>
</evidence>
<feature type="binding site" evidence="5 7">
    <location>
        <begin position="164"/>
        <end position="165"/>
    </location>
    <ligand>
        <name>substrate</name>
    </ligand>
</feature>
<reference evidence="10 11" key="1">
    <citation type="submission" date="2017-04" db="EMBL/GenBank/DDBJ databases">
        <authorList>
            <person name="Afonso C.L."/>
            <person name="Miller P.J."/>
            <person name="Scott M.A."/>
            <person name="Spackman E."/>
            <person name="Goraichik I."/>
            <person name="Dimitrov K.M."/>
            <person name="Suarez D.L."/>
            <person name="Swayne D.E."/>
        </authorList>
    </citation>
    <scope>NUCLEOTIDE SEQUENCE [LARGE SCALE GENOMIC DNA]</scope>
    <source>
        <strain evidence="10 11">USBA 355</strain>
    </source>
</reference>
<comment type="function">
    <text evidence="5 9">Catalyzes the interconversion of 2-phosphoglycerate and 3-phosphoglycerate.</text>
</comment>
<dbReference type="Proteomes" id="UP000192917">
    <property type="component" value="Unassembled WGS sequence"/>
</dbReference>
<keyword evidence="4 5" id="KW-0413">Isomerase</keyword>
<dbReference type="NCBIfam" id="TIGR01258">
    <property type="entry name" value="pgm_1"/>
    <property type="match status" value="1"/>
</dbReference>
<comment type="similarity">
    <text evidence="1 5">Belongs to the phosphoglycerate mutase family. BPG-dependent PGAM subfamily.</text>
</comment>
<dbReference type="SUPFAM" id="SSF53254">
    <property type="entry name" value="Phosphoglycerate mutase-like"/>
    <property type="match status" value="1"/>
</dbReference>
<organism evidence="10 11">
    <name type="scientific">Tistlia consotensis USBA 355</name>
    <dbReference type="NCBI Taxonomy" id="560819"/>
    <lineage>
        <taxon>Bacteria</taxon>
        <taxon>Pseudomonadati</taxon>
        <taxon>Pseudomonadota</taxon>
        <taxon>Alphaproteobacteria</taxon>
        <taxon>Rhodospirillales</taxon>
        <taxon>Rhodovibrionaceae</taxon>
        <taxon>Tistlia</taxon>
    </lineage>
</organism>
<dbReference type="RefSeq" id="WP_085121823.1">
    <property type="nucleotide sequence ID" value="NZ_FWZX01000004.1"/>
</dbReference>
<evidence type="ECO:0000256" key="8">
    <source>
        <dbReference type="PIRSR" id="PIRSR613078-3"/>
    </source>
</evidence>
<feature type="binding site" evidence="5 7">
    <location>
        <begin position="21"/>
        <end position="22"/>
    </location>
    <ligand>
        <name>substrate</name>
    </ligand>
</feature>
<protein>
    <recommendedName>
        <fullName evidence="5 9">2,3-bisphosphoglycerate-dependent phosphoglycerate mutase</fullName>
        <shortName evidence="5">BPG-dependent PGAM</shortName>
        <shortName evidence="5">PGAM</shortName>
        <shortName evidence="5">Phosphoglyceromutase</shortName>
        <shortName evidence="5">dPGM</shortName>
        <ecNumber evidence="5 9">5.4.2.11</ecNumber>
    </recommendedName>
</protein>